<gene>
    <name evidence="1" type="ORF">H9X83_05725</name>
</gene>
<protein>
    <submittedName>
        <fullName evidence="1">Endosialidase</fullName>
    </submittedName>
</protein>
<dbReference type="EMBL" id="JACSNV010000006">
    <property type="protein sequence ID" value="MBM6877657.1"/>
    <property type="molecule type" value="Genomic_DNA"/>
</dbReference>
<dbReference type="RefSeq" id="WP_205132625.1">
    <property type="nucleotide sequence ID" value="NZ_JACSNT010000002.1"/>
</dbReference>
<name>A0ABS2G900_9FIRM</name>
<evidence type="ECO:0000313" key="1">
    <source>
        <dbReference type="EMBL" id="MBM6877657.1"/>
    </source>
</evidence>
<sequence>MAVIEELIRKEDDGSISFGNYLMDEKKKVLDFEVQGDLYKVKTFREITKLEKNGKMLLEVVPGATVHNFLMSEKGVSFVVEAKEDLQMTLELEAETEYRILVDDVNLGKMKTNMAGKVTFSLEVQKEEYAVKISKIG</sequence>
<comment type="caution">
    <text evidence="1">The sequence shown here is derived from an EMBL/GenBank/DDBJ whole genome shotgun (WGS) entry which is preliminary data.</text>
</comment>
<organism evidence="1 2">
    <name type="scientific">Anaerotignum lactatifermentans</name>
    <dbReference type="NCBI Taxonomy" id="160404"/>
    <lineage>
        <taxon>Bacteria</taxon>
        <taxon>Bacillati</taxon>
        <taxon>Bacillota</taxon>
        <taxon>Clostridia</taxon>
        <taxon>Lachnospirales</taxon>
        <taxon>Anaerotignaceae</taxon>
        <taxon>Anaerotignum</taxon>
    </lineage>
</organism>
<evidence type="ECO:0000313" key="2">
    <source>
        <dbReference type="Proteomes" id="UP000729290"/>
    </source>
</evidence>
<dbReference type="Proteomes" id="UP000729290">
    <property type="component" value="Unassembled WGS sequence"/>
</dbReference>
<reference evidence="1 2" key="1">
    <citation type="journal article" date="2021" name="Sci. Rep.">
        <title>The distribution of antibiotic resistance genes in chicken gut microbiota commensals.</title>
        <authorList>
            <person name="Juricova H."/>
            <person name="Matiasovicova J."/>
            <person name="Kubasova T."/>
            <person name="Cejkova D."/>
            <person name="Rychlik I."/>
        </authorList>
    </citation>
    <scope>NUCLEOTIDE SEQUENCE [LARGE SCALE GENOMIC DNA]</scope>
    <source>
        <strain evidence="1 2">An431b</strain>
    </source>
</reference>
<keyword evidence="2" id="KW-1185">Reference proteome</keyword>
<proteinExistence type="predicted"/>
<accession>A0ABS2G900</accession>